<proteinExistence type="predicted"/>
<reference evidence="2 3" key="1">
    <citation type="journal article" date="2019" name="J. Ind. Microbiol. Biotechnol.">
        <title>The complete genomic sequence of Streptomyces spectabilis NRRL-2792 and identification of secondary metabolite biosynthetic gene clusters.</title>
        <authorList>
            <person name="Sinha A."/>
            <person name="Phillips-Salemka S."/>
            <person name="Niraula T.A."/>
            <person name="Short K.A."/>
            <person name="Niraula N.P."/>
        </authorList>
    </citation>
    <scope>NUCLEOTIDE SEQUENCE [LARGE SCALE GENOMIC DNA]</scope>
    <source>
        <strain evidence="2 3">NRRL 2792</strain>
    </source>
</reference>
<dbReference type="InterPro" id="IPR001206">
    <property type="entry name" value="Diacylglycerol_kinase_cat_dom"/>
</dbReference>
<dbReference type="InterPro" id="IPR036938">
    <property type="entry name" value="PAP2/HPO_sf"/>
</dbReference>
<dbReference type="Proteomes" id="UP000316806">
    <property type="component" value="Chromosome"/>
</dbReference>
<evidence type="ECO:0000313" key="2">
    <source>
        <dbReference type="EMBL" id="QDQ15550.1"/>
    </source>
</evidence>
<dbReference type="PROSITE" id="PS50146">
    <property type="entry name" value="DAGK"/>
    <property type="match status" value="1"/>
</dbReference>
<dbReference type="AlphaFoldDB" id="A0A516RIR8"/>
<dbReference type="EMBL" id="CP040916">
    <property type="protein sequence ID" value="QDQ15550.1"/>
    <property type="molecule type" value="Genomic_DNA"/>
</dbReference>
<dbReference type="Pfam" id="PF00781">
    <property type="entry name" value="DAGK_cat"/>
    <property type="match status" value="1"/>
</dbReference>
<dbReference type="InterPro" id="IPR016064">
    <property type="entry name" value="NAD/diacylglycerol_kinase_sf"/>
</dbReference>
<gene>
    <name evidence="2" type="ORF">FH965_37475</name>
</gene>
<evidence type="ECO:0000259" key="1">
    <source>
        <dbReference type="PROSITE" id="PS50146"/>
    </source>
</evidence>
<dbReference type="InterPro" id="IPR017438">
    <property type="entry name" value="ATP-NAD_kinase_N"/>
</dbReference>
<protein>
    <submittedName>
        <fullName evidence="2">Phosphoesterase</fullName>
    </submittedName>
</protein>
<dbReference type="SMART" id="SM00046">
    <property type="entry name" value="DAGKc"/>
    <property type="match status" value="1"/>
</dbReference>
<feature type="domain" description="DAGKc" evidence="1">
    <location>
        <begin position="154"/>
        <end position="280"/>
    </location>
</feature>
<organism evidence="2 3">
    <name type="scientific">Streptomyces spectabilis</name>
    <dbReference type="NCBI Taxonomy" id="68270"/>
    <lineage>
        <taxon>Bacteria</taxon>
        <taxon>Bacillati</taxon>
        <taxon>Actinomycetota</taxon>
        <taxon>Actinomycetes</taxon>
        <taxon>Kitasatosporales</taxon>
        <taxon>Streptomycetaceae</taxon>
        <taxon>Streptomyces</taxon>
    </lineage>
</organism>
<sequence>MRTHEPRPGERTDPASLATKNLTGNRSMRRAALRGTGSLALASAAIQVATKVLDQRRPLRHPPSGMPSSRRTAGAAAFATAATLETPRLGIVLIPLAAGIAAARALSGAHAPTRILADTVLGVGVAAATCHWWPLHHNAPANSAPPQLPVPALPSGEGLVMVVNSNAGGEVPAEVELRTLLPKADVRLCEAGEDLHTALRQAAAQAQARGGALGVVGGDGTVNAAAAQAVDNRLPLAVFPGGTLNHFAADLGLPTLHEAADAVEAGRGGTIDLGRITGDGTCTYFLNTFSIGVYPELVRAREARETSLGKWPALAIGLLRVLADGAPIDITLDGQHRRLWLLFAGNSRYDPPGFAPSYRPTLDDGLLDLRIVDAKHPFARTRLVAAFLTGTLARSRVYRETTATRLRIDGMGQAGDYTRDGEVSPAADTLVLDKRSHALTVYLPASR</sequence>
<dbReference type="Gene3D" id="3.40.50.10330">
    <property type="entry name" value="Probable inorganic polyphosphate/atp-NAD kinase, domain 1"/>
    <property type="match status" value="1"/>
</dbReference>
<dbReference type="Gene3D" id="2.60.200.40">
    <property type="match status" value="1"/>
</dbReference>
<evidence type="ECO:0000313" key="3">
    <source>
        <dbReference type="Proteomes" id="UP000316806"/>
    </source>
</evidence>
<name>A0A516RIR8_STRST</name>
<dbReference type="SUPFAM" id="SSF111331">
    <property type="entry name" value="NAD kinase/diacylglycerol kinase-like"/>
    <property type="match status" value="1"/>
</dbReference>
<dbReference type="RefSeq" id="WP_144322754.1">
    <property type="nucleotide sequence ID" value="NZ_CP040916.1"/>
</dbReference>
<dbReference type="SUPFAM" id="SSF48317">
    <property type="entry name" value="Acid phosphatase/Vanadium-dependent haloperoxidase"/>
    <property type="match status" value="1"/>
</dbReference>
<accession>A0A516RIR8</accession>
<dbReference type="GO" id="GO:0016301">
    <property type="term" value="F:kinase activity"/>
    <property type="evidence" value="ECO:0007669"/>
    <property type="project" value="InterPro"/>
</dbReference>